<accession>A0ABS4FLC3</accession>
<comment type="caution">
    <text evidence="2">The sequence shown here is derived from an EMBL/GenBank/DDBJ whole genome shotgun (WGS) entry which is preliminary data.</text>
</comment>
<gene>
    <name evidence="2" type="ORF">J2Z18_006199</name>
</gene>
<proteinExistence type="predicted"/>
<evidence type="ECO:0000313" key="2">
    <source>
        <dbReference type="EMBL" id="MBP1897054.1"/>
    </source>
</evidence>
<protein>
    <submittedName>
        <fullName evidence="2">Uncharacterized protein</fullName>
    </submittedName>
</protein>
<keyword evidence="1" id="KW-1133">Transmembrane helix</keyword>
<evidence type="ECO:0000256" key="1">
    <source>
        <dbReference type="SAM" id="Phobius"/>
    </source>
</evidence>
<name>A0ABS4FLC3_9BACL</name>
<organism evidence="2 3">
    <name type="scientific">Paenibacillus lactis</name>
    <dbReference type="NCBI Taxonomy" id="228574"/>
    <lineage>
        <taxon>Bacteria</taxon>
        <taxon>Bacillati</taxon>
        <taxon>Bacillota</taxon>
        <taxon>Bacilli</taxon>
        <taxon>Bacillales</taxon>
        <taxon>Paenibacillaceae</taxon>
        <taxon>Paenibacillus</taxon>
    </lineage>
</organism>
<dbReference type="GeneID" id="95408022"/>
<feature type="transmembrane region" description="Helical" evidence="1">
    <location>
        <begin position="50"/>
        <end position="70"/>
    </location>
</feature>
<dbReference type="EMBL" id="JAGGKI010000041">
    <property type="protein sequence ID" value="MBP1897054.1"/>
    <property type="molecule type" value="Genomic_DNA"/>
</dbReference>
<sequence length="87" mass="10019">MINFIDSIFAPVLQFLNMIISKLAGIGTIAAKGVRLDHYFGVFGLLGPTWTGVITSFLAAFLFVFILFMIQKYNRVLLWFKDLIKWW</sequence>
<keyword evidence="1" id="KW-0812">Transmembrane</keyword>
<dbReference type="RefSeq" id="WP_210095784.1">
    <property type="nucleotide sequence ID" value="NZ_JAGGKI010000041.1"/>
</dbReference>
<reference evidence="2 3" key="1">
    <citation type="submission" date="2021-03" db="EMBL/GenBank/DDBJ databases">
        <title>Genomic Encyclopedia of Type Strains, Phase IV (KMG-IV): sequencing the most valuable type-strain genomes for metagenomic binning, comparative biology and taxonomic classification.</title>
        <authorList>
            <person name="Goeker M."/>
        </authorList>
    </citation>
    <scope>NUCLEOTIDE SEQUENCE [LARGE SCALE GENOMIC DNA]</scope>
    <source>
        <strain evidence="2 3">DSM 15596</strain>
    </source>
</reference>
<keyword evidence="3" id="KW-1185">Reference proteome</keyword>
<keyword evidence="1" id="KW-0472">Membrane</keyword>
<feature type="transmembrane region" description="Helical" evidence="1">
    <location>
        <begin position="12"/>
        <end position="30"/>
    </location>
</feature>
<dbReference type="Proteomes" id="UP000706926">
    <property type="component" value="Unassembled WGS sequence"/>
</dbReference>
<evidence type="ECO:0000313" key="3">
    <source>
        <dbReference type="Proteomes" id="UP000706926"/>
    </source>
</evidence>